<evidence type="ECO:0000313" key="2">
    <source>
        <dbReference type="EMBL" id="MBI3127389.1"/>
    </source>
</evidence>
<reference evidence="2" key="1">
    <citation type="submission" date="2020-07" db="EMBL/GenBank/DDBJ databases">
        <title>Huge and variable diversity of episymbiotic CPR bacteria and DPANN archaea in groundwater ecosystems.</title>
        <authorList>
            <person name="He C.Y."/>
            <person name="Keren R."/>
            <person name="Whittaker M."/>
            <person name="Farag I.F."/>
            <person name="Doudna J."/>
            <person name="Cate J.H.D."/>
            <person name="Banfield J.F."/>
        </authorList>
    </citation>
    <scope>NUCLEOTIDE SEQUENCE</scope>
    <source>
        <strain evidence="2">NC_groundwater_763_Ag_S-0.2um_68_21</strain>
    </source>
</reference>
<dbReference type="GO" id="GO:0016787">
    <property type="term" value="F:hydrolase activity"/>
    <property type="evidence" value="ECO:0007669"/>
    <property type="project" value="UniProtKB-KW"/>
</dbReference>
<feature type="domain" description="AB hydrolase-1" evidence="1">
    <location>
        <begin position="31"/>
        <end position="268"/>
    </location>
</feature>
<accession>A0A932MLN7</accession>
<dbReference type="PANTHER" id="PTHR43194:SF2">
    <property type="entry name" value="PEROXISOMAL MEMBRANE PROTEIN LPX1"/>
    <property type="match status" value="1"/>
</dbReference>
<name>A0A932MLN7_UNCTE</name>
<protein>
    <submittedName>
        <fullName evidence="2">Alpha/beta hydrolase</fullName>
    </submittedName>
</protein>
<dbReference type="Gene3D" id="3.40.50.1820">
    <property type="entry name" value="alpha/beta hydrolase"/>
    <property type="match status" value="1"/>
</dbReference>
<dbReference type="Proteomes" id="UP000782312">
    <property type="component" value="Unassembled WGS sequence"/>
</dbReference>
<gene>
    <name evidence="2" type="ORF">HYZ11_07275</name>
</gene>
<dbReference type="InterPro" id="IPR000073">
    <property type="entry name" value="AB_hydrolase_1"/>
</dbReference>
<dbReference type="EMBL" id="JACPUR010000017">
    <property type="protein sequence ID" value="MBI3127389.1"/>
    <property type="molecule type" value="Genomic_DNA"/>
</dbReference>
<dbReference type="InterPro" id="IPR029058">
    <property type="entry name" value="AB_hydrolase_fold"/>
</dbReference>
<dbReference type="Pfam" id="PF12697">
    <property type="entry name" value="Abhydrolase_6"/>
    <property type="match status" value="1"/>
</dbReference>
<dbReference type="PANTHER" id="PTHR43194">
    <property type="entry name" value="HYDROLASE ALPHA/BETA FOLD FAMILY"/>
    <property type="match status" value="1"/>
</dbReference>
<evidence type="ECO:0000313" key="3">
    <source>
        <dbReference type="Proteomes" id="UP000782312"/>
    </source>
</evidence>
<proteinExistence type="predicted"/>
<dbReference type="InterPro" id="IPR050228">
    <property type="entry name" value="Carboxylesterase_BioH"/>
</dbReference>
<comment type="caution">
    <text evidence="2">The sequence shown here is derived from an EMBL/GenBank/DDBJ whole genome shotgun (WGS) entry which is preliminary data.</text>
</comment>
<keyword evidence="2" id="KW-0378">Hydrolase</keyword>
<organism evidence="2 3">
    <name type="scientific">Tectimicrobiota bacterium</name>
    <dbReference type="NCBI Taxonomy" id="2528274"/>
    <lineage>
        <taxon>Bacteria</taxon>
        <taxon>Pseudomonadati</taxon>
        <taxon>Nitrospinota/Tectimicrobiota group</taxon>
        <taxon>Candidatus Tectimicrobiota</taxon>
    </lineage>
</organism>
<dbReference type="AlphaFoldDB" id="A0A932MLN7"/>
<evidence type="ECO:0000259" key="1">
    <source>
        <dbReference type="Pfam" id="PF12697"/>
    </source>
</evidence>
<dbReference type="SUPFAM" id="SSF53474">
    <property type="entry name" value="alpha/beta-Hydrolases"/>
    <property type="match status" value="1"/>
</dbReference>
<sequence>MSDPASVFLERGGVRLHALDHAPGEKSKPILLLLHGTAAHAHWWDWTAPALCDLFRPVALDVRGHGDSDWADDYGAEAFTGDLQAWIDWARRETGRPPAVVGHSMGGMIALHLHDFREPEISALVVVDTALRLREEILQEVRQVGSRPSRPWASLEEFVAKFRMIPTAGKADPERIAYIARHSVRQLEDGTWLLKADRGFHRDRKGFDNRGSWLRVKAPAMYLAGELSDRLTPEDKEWFRRDLAHVKVEVVPGAHHHVFMDEPEAFLRALRGFLERVS</sequence>